<keyword evidence="3" id="KW-1185">Reference proteome</keyword>
<protein>
    <submittedName>
        <fullName evidence="2">Uncharacterized protein</fullName>
    </submittedName>
</protein>
<dbReference type="AlphaFoldDB" id="A0A7J0FAS9"/>
<dbReference type="Proteomes" id="UP000585474">
    <property type="component" value="Unassembled WGS sequence"/>
</dbReference>
<dbReference type="OrthoDB" id="1926132at2759"/>
<sequence>MEKPPKSKNKFLKFLPKVTFHNHNPPFSPKSDAKPQKGLLFIIPAEARRKPKNSSFEAHEPTSPKVSCMGQIKHKHKKQTHKEKKHVSLPKDFKPTNKLSKQPGRKSDVGRPTVPDRAPTLSQIRTDRAPSLSQIRRFTTSRDSLAGFDWTAQIAPVEGDRGNYYSDEESDGEEKEVITPFSAPILVGVALEPKKEINLWKRRTMAQTYASSSEYPLIKWMEVIGMR</sequence>
<feature type="region of interest" description="Disordered" evidence="1">
    <location>
        <begin position="42"/>
        <end position="119"/>
    </location>
</feature>
<dbReference type="InterPro" id="IPR038796">
    <property type="entry name" value="At1g76070-like"/>
</dbReference>
<evidence type="ECO:0000313" key="3">
    <source>
        <dbReference type="Proteomes" id="UP000585474"/>
    </source>
</evidence>
<organism evidence="2 3">
    <name type="scientific">Actinidia rufa</name>
    <dbReference type="NCBI Taxonomy" id="165716"/>
    <lineage>
        <taxon>Eukaryota</taxon>
        <taxon>Viridiplantae</taxon>
        <taxon>Streptophyta</taxon>
        <taxon>Embryophyta</taxon>
        <taxon>Tracheophyta</taxon>
        <taxon>Spermatophyta</taxon>
        <taxon>Magnoliopsida</taxon>
        <taxon>eudicotyledons</taxon>
        <taxon>Gunneridae</taxon>
        <taxon>Pentapetalae</taxon>
        <taxon>asterids</taxon>
        <taxon>Ericales</taxon>
        <taxon>Actinidiaceae</taxon>
        <taxon>Actinidia</taxon>
    </lineage>
</organism>
<dbReference type="PANTHER" id="PTHR34779:SF1">
    <property type="entry name" value="OS09G0542900 PROTEIN"/>
    <property type="match status" value="1"/>
</dbReference>
<name>A0A7J0FAS9_9ERIC</name>
<dbReference type="EMBL" id="BJWL01000011">
    <property type="protein sequence ID" value="GFY95810.1"/>
    <property type="molecule type" value="Genomic_DNA"/>
</dbReference>
<comment type="caution">
    <text evidence="2">The sequence shown here is derived from an EMBL/GenBank/DDBJ whole genome shotgun (WGS) entry which is preliminary data.</text>
</comment>
<evidence type="ECO:0000313" key="2">
    <source>
        <dbReference type="EMBL" id="GFY95810.1"/>
    </source>
</evidence>
<accession>A0A7J0FAS9</accession>
<proteinExistence type="predicted"/>
<gene>
    <name evidence="2" type="ORF">Acr_11g0001160</name>
</gene>
<evidence type="ECO:0000256" key="1">
    <source>
        <dbReference type="SAM" id="MobiDB-lite"/>
    </source>
</evidence>
<dbReference type="PANTHER" id="PTHR34779">
    <property type="entry name" value="OS09G0542900 PROTEIN"/>
    <property type="match status" value="1"/>
</dbReference>
<reference evidence="2 3" key="1">
    <citation type="submission" date="2019-07" db="EMBL/GenBank/DDBJ databases">
        <title>De Novo Assembly of kiwifruit Actinidia rufa.</title>
        <authorList>
            <person name="Sugita-Konishi S."/>
            <person name="Sato K."/>
            <person name="Mori E."/>
            <person name="Abe Y."/>
            <person name="Kisaki G."/>
            <person name="Hamano K."/>
            <person name="Suezawa K."/>
            <person name="Otani M."/>
            <person name="Fukuda T."/>
            <person name="Manabe T."/>
            <person name="Gomi K."/>
            <person name="Tabuchi M."/>
            <person name="Akimitsu K."/>
            <person name="Kataoka I."/>
        </authorList>
    </citation>
    <scope>NUCLEOTIDE SEQUENCE [LARGE SCALE GENOMIC DNA]</scope>
    <source>
        <strain evidence="3">cv. Fuchu</strain>
    </source>
</reference>
<feature type="compositionally biased region" description="Basic residues" evidence="1">
    <location>
        <begin position="72"/>
        <end position="88"/>
    </location>
</feature>